<evidence type="ECO:0000256" key="8">
    <source>
        <dbReference type="SAM" id="MobiDB-lite"/>
    </source>
</evidence>
<dbReference type="PANTHER" id="PTHR45962">
    <property type="entry name" value="N-FATTY-ACYL-AMINO ACID SYNTHASE/HYDROLASE PM20D1"/>
    <property type="match status" value="1"/>
</dbReference>
<name>A0AAX4JXN8_9TREE</name>
<dbReference type="GO" id="GO:0016810">
    <property type="term" value="F:hydrolase activity, acting on carbon-nitrogen (but not peptide) bonds"/>
    <property type="evidence" value="ECO:0007669"/>
    <property type="project" value="UniProtKB-ARBA"/>
</dbReference>
<dbReference type="InterPro" id="IPR017141">
    <property type="entry name" value="Pept_M20_carboxypep"/>
</dbReference>
<dbReference type="PROSITE" id="PS00758">
    <property type="entry name" value="ARGE_DAPE_CPG2_1"/>
    <property type="match status" value="1"/>
</dbReference>
<dbReference type="GO" id="GO:0000328">
    <property type="term" value="C:fungal-type vacuole lumen"/>
    <property type="evidence" value="ECO:0007669"/>
    <property type="project" value="TreeGrafter"/>
</dbReference>
<comment type="similarity">
    <text evidence="1">Belongs to the peptidase M20A family.</text>
</comment>
<dbReference type="InterPro" id="IPR001261">
    <property type="entry name" value="ArgE/DapE_CS"/>
</dbReference>
<dbReference type="GO" id="GO:0051603">
    <property type="term" value="P:proteolysis involved in protein catabolic process"/>
    <property type="evidence" value="ECO:0007669"/>
    <property type="project" value="TreeGrafter"/>
</dbReference>
<dbReference type="Pfam" id="PF01546">
    <property type="entry name" value="Peptidase_M20"/>
    <property type="match status" value="1"/>
</dbReference>
<dbReference type="GO" id="GO:0043605">
    <property type="term" value="P:amide catabolic process"/>
    <property type="evidence" value="ECO:0007669"/>
    <property type="project" value="UniProtKB-ARBA"/>
</dbReference>
<dbReference type="Proteomes" id="UP001355207">
    <property type="component" value="Chromosome 5"/>
</dbReference>
<evidence type="ECO:0000313" key="11">
    <source>
        <dbReference type="Proteomes" id="UP001355207"/>
    </source>
</evidence>
<reference evidence="10 11" key="1">
    <citation type="submission" date="2024-01" db="EMBL/GenBank/DDBJ databases">
        <title>Comparative genomics of Cryptococcus and Kwoniella reveals pathogenesis evolution and contrasting modes of karyotype evolution via chromosome fusion or intercentromeric recombination.</title>
        <authorList>
            <person name="Coelho M.A."/>
            <person name="David-Palma M."/>
            <person name="Shea T."/>
            <person name="Bowers K."/>
            <person name="McGinley-Smith S."/>
            <person name="Mohammad A.W."/>
            <person name="Gnirke A."/>
            <person name="Yurkov A.M."/>
            <person name="Nowrousian M."/>
            <person name="Sun S."/>
            <person name="Cuomo C.A."/>
            <person name="Heitman J."/>
        </authorList>
    </citation>
    <scope>NUCLEOTIDE SEQUENCE [LARGE SCALE GENOMIC DNA]</scope>
    <source>
        <strain evidence="10 11">CBS 6074</strain>
    </source>
</reference>
<dbReference type="SUPFAM" id="SSF53187">
    <property type="entry name" value="Zn-dependent exopeptidases"/>
    <property type="match status" value="1"/>
</dbReference>
<evidence type="ECO:0000256" key="1">
    <source>
        <dbReference type="ARBA" id="ARBA00006247"/>
    </source>
</evidence>
<dbReference type="GO" id="GO:1990845">
    <property type="term" value="P:adaptive thermogenesis"/>
    <property type="evidence" value="ECO:0007669"/>
    <property type="project" value="UniProtKB-ARBA"/>
</dbReference>
<keyword evidence="5 7" id="KW-0862">Zinc</keyword>
<evidence type="ECO:0000259" key="9">
    <source>
        <dbReference type="Pfam" id="PF07687"/>
    </source>
</evidence>
<dbReference type="Pfam" id="PF07687">
    <property type="entry name" value="M20_dimer"/>
    <property type="match status" value="1"/>
</dbReference>
<feature type="region of interest" description="Disordered" evidence="8">
    <location>
        <begin position="1"/>
        <end position="25"/>
    </location>
</feature>
<evidence type="ECO:0000256" key="5">
    <source>
        <dbReference type="ARBA" id="ARBA00022833"/>
    </source>
</evidence>
<dbReference type="GO" id="GO:0006629">
    <property type="term" value="P:lipid metabolic process"/>
    <property type="evidence" value="ECO:0007669"/>
    <property type="project" value="UniProtKB-ARBA"/>
</dbReference>
<dbReference type="PIRSF" id="PIRSF037217">
    <property type="entry name" value="Carboxypeptidase_S"/>
    <property type="match status" value="1"/>
</dbReference>
<dbReference type="Gene3D" id="3.40.630.10">
    <property type="entry name" value="Zn peptidases"/>
    <property type="match status" value="1"/>
</dbReference>
<dbReference type="GO" id="GO:0004181">
    <property type="term" value="F:metallocarboxypeptidase activity"/>
    <property type="evidence" value="ECO:0007669"/>
    <property type="project" value="InterPro"/>
</dbReference>
<keyword evidence="2" id="KW-0645">Protease</keyword>
<proteinExistence type="inferred from homology"/>
<keyword evidence="4" id="KW-0378">Hydrolase</keyword>
<feature type="binding site" evidence="7">
    <location>
        <position position="219"/>
    </location>
    <ligand>
        <name>Zn(2+)</name>
        <dbReference type="ChEBI" id="CHEBI:29105"/>
        <label>2</label>
    </ligand>
</feature>
<feature type="binding site" evidence="7">
    <location>
        <position position="550"/>
    </location>
    <ligand>
        <name>Zn(2+)</name>
        <dbReference type="ChEBI" id="CHEBI:29105"/>
        <label>1</label>
    </ligand>
</feature>
<dbReference type="Gene3D" id="3.30.70.360">
    <property type="match status" value="1"/>
</dbReference>
<feature type="active site" description="Proton acceptor" evidence="6">
    <location>
        <position position="253"/>
    </location>
</feature>
<dbReference type="SUPFAM" id="SSF55031">
    <property type="entry name" value="Bacterial exopeptidase dimerisation domain"/>
    <property type="match status" value="1"/>
</dbReference>
<dbReference type="Gene3D" id="1.10.150.900">
    <property type="match status" value="1"/>
</dbReference>
<feature type="binding site" evidence="7">
    <location>
        <position position="219"/>
    </location>
    <ligand>
        <name>Zn(2+)</name>
        <dbReference type="ChEBI" id="CHEBI:29105"/>
        <label>1</label>
    </ligand>
</feature>
<evidence type="ECO:0000256" key="6">
    <source>
        <dbReference type="PIRSR" id="PIRSR037217-1"/>
    </source>
</evidence>
<protein>
    <recommendedName>
        <fullName evidence="9">Peptidase M20 dimerisation domain-containing protein</fullName>
    </recommendedName>
</protein>
<keyword evidence="11" id="KW-1185">Reference proteome</keyword>
<feature type="binding site" evidence="7">
    <location>
        <position position="282"/>
    </location>
    <ligand>
        <name>Zn(2+)</name>
        <dbReference type="ChEBI" id="CHEBI:29105"/>
        <label>2</label>
    </ligand>
</feature>
<dbReference type="GO" id="GO:0006520">
    <property type="term" value="P:amino acid metabolic process"/>
    <property type="evidence" value="ECO:0007669"/>
    <property type="project" value="UniProtKB-ARBA"/>
</dbReference>
<accession>A0AAX4JXN8</accession>
<dbReference type="EMBL" id="CP144102">
    <property type="protein sequence ID" value="WWC89293.1"/>
    <property type="molecule type" value="Genomic_DNA"/>
</dbReference>
<feature type="active site" evidence="6">
    <location>
        <position position="178"/>
    </location>
</feature>
<dbReference type="InterPro" id="IPR002933">
    <property type="entry name" value="Peptidase_M20"/>
</dbReference>
<dbReference type="PANTHER" id="PTHR45962:SF1">
    <property type="entry name" value="N-FATTY-ACYL-AMINO ACID SYNTHASE_HYDROLASE PM20D1"/>
    <property type="match status" value="1"/>
</dbReference>
<evidence type="ECO:0000256" key="2">
    <source>
        <dbReference type="ARBA" id="ARBA00022670"/>
    </source>
</evidence>
<dbReference type="GO" id="GO:0043604">
    <property type="term" value="P:amide biosynthetic process"/>
    <property type="evidence" value="ECO:0007669"/>
    <property type="project" value="UniProtKB-ARBA"/>
</dbReference>
<dbReference type="FunFam" id="3.40.630.10:FF:000027">
    <property type="entry name" value="N-fatty-acyl-amino acid synthase/hydrolase PM20D1"/>
    <property type="match status" value="1"/>
</dbReference>
<feature type="binding site" evidence="7">
    <location>
        <position position="254"/>
    </location>
    <ligand>
        <name>Zn(2+)</name>
        <dbReference type="ChEBI" id="CHEBI:29105"/>
        <label>1</label>
    </ligand>
</feature>
<dbReference type="InterPro" id="IPR011650">
    <property type="entry name" value="Peptidase_M20_dimer"/>
</dbReference>
<sequence length="581" mass="64300">MSTSEKGEQLPLVTPTLHPTPTPSPKNRFGVTLKHLIPLSLVILYYSFISPISINGIRPYSTEELSLKESAKCPIQPPVINVGNDWDILNDKIYGELAAKRLSKAVQINTESFDNFPSNASDPIFDKHNDFLHYLKYEYSKLFSDPIKYESVNVHGNLFTWKGKNENLKPILLLAHLDTVPVLPATLDQWTYPPFEGKITVNGTKDTPGTWIWGRGSSDCKNTLLAIYGAIERLITEGYQPERTILIGNGFDEELGGYRGAKPIADVIFERYGQNGIAFLVDEGFTGISHEYGATVASFGMAEKGSVNVNVKVETLGGHSSVPPAHTAIGIISLLLSELESNPYKPSLSPKSPLLKNLNCLADYAPQFPKGLKREIKDPRKWNKLAQELANESRLMNSFLATTQAIDLINGGVKVNALPEVVDATINHRIAFTSSVKETLEHITHILKPLAKKLGYTISAFEDKHDIKGNSTSHITLSVNGRTIEPAPITSDRTKSFALLGGTAKAVFGSDTVAAPSAMFANTDTRWFWNVTEGLYRFTPTLITENLNQHTVNERVSLEGHLNATRYFYKLIRNTEGWDSE</sequence>
<dbReference type="InterPro" id="IPR036264">
    <property type="entry name" value="Bact_exopeptidase_dim_dom"/>
</dbReference>
<dbReference type="GeneID" id="91094884"/>
<dbReference type="InterPro" id="IPR047177">
    <property type="entry name" value="Pept_M20A"/>
</dbReference>
<feature type="domain" description="Peptidase M20 dimerisation" evidence="9">
    <location>
        <begin position="302"/>
        <end position="453"/>
    </location>
</feature>
<gene>
    <name evidence="10" type="ORF">L201_004214</name>
</gene>
<feature type="binding site" evidence="7">
    <location>
        <position position="176"/>
    </location>
    <ligand>
        <name>Zn(2+)</name>
        <dbReference type="ChEBI" id="CHEBI:29105"/>
        <label>2</label>
    </ligand>
</feature>
<dbReference type="AlphaFoldDB" id="A0AAX4JXN8"/>
<dbReference type="FunFam" id="1.10.150.900:FF:000003">
    <property type="entry name" value="N-fatty-acyl-amino acid synthase/hydrolase PM20D1"/>
    <property type="match status" value="1"/>
</dbReference>
<organism evidence="10 11">
    <name type="scientific">Kwoniella dendrophila CBS 6074</name>
    <dbReference type="NCBI Taxonomy" id="1295534"/>
    <lineage>
        <taxon>Eukaryota</taxon>
        <taxon>Fungi</taxon>
        <taxon>Dikarya</taxon>
        <taxon>Basidiomycota</taxon>
        <taxon>Agaricomycotina</taxon>
        <taxon>Tremellomycetes</taxon>
        <taxon>Tremellales</taxon>
        <taxon>Cryptococcaceae</taxon>
        <taxon>Kwoniella</taxon>
    </lineage>
</organism>
<evidence type="ECO:0000256" key="7">
    <source>
        <dbReference type="PIRSR" id="PIRSR037217-2"/>
    </source>
</evidence>
<keyword evidence="3 7" id="KW-0479">Metal-binding</keyword>
<dbReference type="RefSeq" id="XP_066076056.1">
    <property type="nucleotide sequence ID" value="XM_066219959.1"/>
</dbReference>
<evidence type="ECO:0000256" key="4">
    <source>
        <dbReference type="ARBA" id="ARBA00022801"/>
    </source>
</evidence>
<dbReference type="GO" id="GO:0005576">
    <property type="term" value="C:extracellular region"/>
    <property type="evidence" value="ECO:0007669"/>
    <property type="project" value="UniProtKB-ARBA"/>
</dbReference>
<evidence type="ECO:0000256" key="3">
    <source>
        <dbReference type="ARBA" id="ARBA00022723"/>
    </source>
</evidence>
<evidence type="ECO:0000313" key="10">
    <source>
        <dbReference type="EMBL" id="WWC89293.1"/>
    </source>
</evidence>
<dbReference type="CDD" id="cd05674">
    <property type="entry name" value="M20_yscS"/>
    <property type="match status" value="1"/>
</dbReference>
<dbReference type="GO" id="GO:0046872">
    <property type="term" value="F:metal ion binding"/>
    <property type="evidence" value="ECO:0007669"/>
    <property type="project" value="UniProtKB-KW"/>
</dbReference>